<reference evidence="10" key="1">
    <citation type="submission" date="2016-11" db="EMBL/GenBank/DDBJ databases">
        <authorList>
            <person name="Varghese N."/>
            <person name="Submissions S."/>
        </authorList>
    </citation>
    <scope>NUCLEOTIDE SEQUENCE [LARGE SCALE GENOMIC DNA]</scope>
    <source>
        <strain evidence="10">DSM 19978</strain>
    </source>
</reference>
<evidence type="ECO:0000256" key="5">
    <source>
        <dbReference type="ARBA" id="ARBA00022692"/>
    </source>
</evidence>
<dbReference type="RefSeq" id="WP_073371308.1">
    <property type="nucleotide sequence ID" value="NZ_FQWB01000006.1"/>
</dbReference>
<dbReference type="GO" id="GO:0009279">
    <property type="term" value="C:cell outer membrane"/>
    <property type="evidence" value="ECO:0007669"/>
    <property type="project" value="UniProtKB-SubCell"/>
</dbReference>
<comment type="similarity">
    <text evidence="2">Belongs to the outer membrane factor (OMF) (TC 1.B.17) family.</text>
</comment>
<dbReference type="PANTHER" id="PTHR30026">
    <property type="entry name" value="OUTER MEMBRANE PROTEIN TOLC"/>
    <property type="match status" value="1"/>
</dbReference>
<keyword evidence="8" id="KW-0175">Coiled coil</keyword>
<evidence type="ECO:0000256" key="1">
    <source>
        <dbReference type="ARBA" id="ARBA00004442"/>
    </source>
</evidence>
<accession>A0A1M5M7R7</accession>
<keyword evidence="7" id="KW-0998">Cell outer membrane</keyword>
<dbReference type="Gene3D" id="1.20.1600.10">
    <property type="entry name" value="Outer membrane efflux proteins (OEP)"/>
    <property type="match status" value="1"/>
</dbReference>
<dbReference type="Proteomes" id="UP000184516">
    <property type="component" value="Unassembled WGS sequence"/>
</dbReference>
<name>A0A1M5M7R7_9FLAO</name>
<evidence type="ECO:0000256" key="8">
    <source>
        <dbReference type="SAM" id="Coils"/>
    </source>
</evidence>
<sequence>MKQHFLIKKLKVKYWIAVLAYFTNIIGYSQDVDLTNVRIIKLDEAIQLGIQNNNQLKIANTDVAIANENLNQTQIAKSPVIGLNMGYNYIGNPKVFEGFYEKNITVDYFNQQASANIYASMPLYYGGVINNQIDKQKLIVSMQESVAKMTETEIKQTITTQFFTLEKLYKQIEVTKQNIVNTDLRIKQLESRVANGQNLKSDLLRTELQKSNFEVAVFRSSNSIELISNYLDILTGLPTNTKLKPVLDGILIPTKEVSLEESLNEAYQNRFEIKRSEINVKIAESSLDITKSGYKPYVNANLLFNTQYPAQWPDYSNNILNYWAAGVSLNWDISSFYNIKHRANADQQQIDKSNIALDATKDVINQDVKAAYVRFTESVRNITTFKKDVDLALSNYKIVKSRYDNDFALISDIVDAELQLNEAKISLNNANIDAIIQYYSLQYAMGKL</sequence>
<evidence type="ECO:0000256" key="3">
    <source>
        <dbReference type="ARBA" id="ARBA00022448"/>
    </source>
</evidence>
<dbReference type="GO" id="GO:0015562">
    <property type="term" value="F:efflux transmembrane transporter activity"/>
    <property type="evidence" value="ECO:0007669"/>
    <property type="project" value="InterPro"/>
</dbReference>
<keyword evidence="6" id="KW-0472">Membrane</keyword>
<organism evidence="9 10">
    <name type="scientific">Flavobacterium fluvii</name>
    <dbReference type="NCBI Taxonomy" id="468056"/>
    <lineage>
        <taxon>Bacteria</taxon>
        <taxon>Pseudomonadati</taxon>
        <taxon>Bacteroidota</taxon>
        <taxon>Flavobacteriia</taxon>
        <taxon>Flavobacteriales</taxon>
        <taxon>Flavobacteriaceae</taxon>
        <taxon>Flavobacterium</taxon>
    </lineage>
</organism>
<dbReference type="STRING" id="468056.SAMN05443549_10659"/>
<dbReference type="OrthoDB" id="1271612at2"/>
<dbReference type="AlphaFoldDB" id="A0A1M5M7R7"/>
<keyword evidence="4" id="KW-1134">Transmembrane beta strand</keyword>
<dbReference type="EMBL" id="FQWB01000006">
    <property type="protein sequence ID" value="SHG72989.1"/>
    <property type="molecule type" value="Genomic_DNA"/>
</dbReference>
<dbReference type="SUPFAM" id="SSF56954">
    <property type="entry name" value="Outer membrane efflux proteins (OEP)"/>
    <property type="match status" value="1"/>
</dbReference>
<dbReference type="GO" id="GO:1990281">
    <property type="term" value="C:efflux pump complex"/>
    <property type="evidence" value="ECO:0007669"/>
    <property type="project" value="TreeGrafter"/>
</dbReference>
<evidence type="ECO:0000256" key="4">
    <source>
        <dbReference type="ARBA" id="ARBA00022452"/>
    </source>
</evidence>
<feature type="coiled-coil region" evidence="8">
    <location>
        <begin position="172"/>
        <end position="206"/>
    </location>
</feature>
<keyword evidence="3" id="KW-0813">Transport</keyword>
<evidence type="ECO:0000256" key="2">
    <source>
        <dbReference type="ARBA" id="ARBA00007613"/>
    </source>
</evidence>
<comment type="subcellular location">
    <subcellularLocation>
        <location evidence="1">Cell outer membrane</location>
    </subcellularLocation>
</comment>
<protein>
    <submittedName>
        <fullName evidence="9">Outer membrane protein TolC</fullName>
    </submittedName>
</protein>
<dbReference type="Pfam" id="PF02321">
    <property type="entry name" value="OEP"/>
    <property type="match status" value="2"/>
</dbReference>
<keyword evidence="10" id="KW-1185">Reference proteome</keyword>
<evidence type="ECO:0000313" key="10">
    <source>
        <dbReference type="Proteomes" id="UP000184516"/>
    </source>
</evidence>
<keyword evidence="5" id="KW-0812">Transmembrane</keyword>
<gene>
    <name evidence="9" type="ORF">SAMN05443549_10659</name>
</gene>
<proteinExistence type="inferred from homology"/>
<evidence type="ECO:0000313" key="9">
    <source>
        <dbReference type="EMBL" id="SHG72989.1"/>
    </source>
</evidence>
<dbReference type="InterPro" id="IPR003423">
    <property type="entry name" value="OMP_efflux"/>
</dbReference>
<dbReference type="InterPro" id="IPR051906">
    <property type="entry name" value="TolC-like"/>
</dbReference>
<evidence type="ECO:0000256" key="6">
    <source>
        <dbReference type="ARBA" id="ARBA00023136"/>
    </source>
</evidence>
<evidence type="ECO:0000256" key="7">
    <source>
        <dbReference type="ARBA" id="ARBA00023237"/>
    </source>
</evidence>
<dbReference type="GO" id="GO:0015288">
    <property type="term" value="F:porin activity"/>
    <property type="evidence" value="ECO:0007669"/>
    <property type="project" value="TreeGrafter"/>
</dbReference>
<dbReference type="PANTHER" id="PTHR30026:SF20">
    <property type="entry name" value="OUTER MEMBRANE PROTEIN TOLC"/>
    <property type="match status" value="1"/>
</dbReference>